<organism evidence="8 9">
    <name type="scientific">Ogataea polymorpha</name>
    <dbReference type="NCBI Taxonomy" id="460523"/>
    <lineage>
        <taxon>Eukaryota</taxon>
        <taxon>Fungi</taxon>
        <taxon>Dikarya</taxon>
        <taxon>Ascomycota</taxon>
        <taxon>Saccharomycotina</taxon>
        <taxon>Pichiomycetes</taxon>
        <taxon>Pichiales</taxon>
        <taxon>Pichiaceae</taxon>
        <taxon>Ogataea</taxon>
    </lineage>
</organism>
<comment type="subcellular location">
    <subcellularLocation>
        <location evidence="1 6">Mitochondrion</location>
    </subcellularLocation>
</comment>
<dbReference type="PIRSF" id="PIRSF029764">
    <property type="entry name" value="RSM25"/>
    <property type="match status" value="1"/>
</dbReference>
<evidence type="ECO:0000256" key="2">
    <source>
        <dbReference type="ARBA" id="ARBA00009864"/>
    </source>
</evidence>
<feature type="region of interest" description="Disordered" evidence="7">
    <location>
        <begin position="226"/>
        <end position="260"/>
    </location>
</feature>
<evidence type="ECO:0000256" key="6">
    <source>
        <dbReference type="PIRNR" id="PIRNR029764"/>
    </source>
</evidence>
<name>A0A1B7SLH6_9ASCO</name>
<dbReference type="PANTHER" id="PTHR37799:SF1">
    <property type="entry name" value="SMALL RIBOSOMAL SUBUNIT PROTEIN MS23"/>
    <property type="match status" value="1"/>
</dbReference>
<keyword evidence="4 6" id="KW-0496">Mitochondrion</keyword>
<accession>A0A1B7SLH6</accession>
<evidence type="ECO:0000256" key="5">
    <source>
        <dbReference type="ARBA" id="ARBA00023274"/>
    </source>
</evidence>
<evidence type="ECO:0000256" key="7">
    <source>
        <dbReference type="SAM" id="MobiDB-lite"/>
    </source>
</evidence>
<dbReference type="Proteomes" id="UP000788993">
    <property type="component" value="Unassembled WGS sequence"/>
</dbReference>
<evidence type="ECO:0000256" key="1">
    <source>
        <dbReference type="ARBA" id="ARBA00004173"/>
    </source>
</evidence>
<dbReference type="InterPro" id="IPR059242">
    <property type="entry name" value="mS23_dom"/>
</dbReference>
<dbReference type="InterPro" id="IPR016939">
    <property type="entry name" value="Ribosomal_mS23_fun"/>
</dbReference>
<keyword evidence="3 6" id="KW-0689">Ribosomal protein</keyword>
<dbReference type="Pfam" id="PF13741">
    <property type="entry name" value="MRP-S25"/>
    <property type="match status" value="1"/>
</dbReference>
<dbReference type="GO" id="GO:0003735">
    <property type="term" value="F:structural constituent of ribosome"/>
    <property type="evidence" value="ECO:0007669"/>
    <property type="project" value="UniProtKB-UniRule"/>
</dbReference>
<keyword evidence="5 6" id="KW-0687">Ribonucleoprotein</keyword>
<keyword evidence="9" id="KW-1185">Reference proteome</keyword>
<gene>
    <name evidence="8" type="ORF">OGATHE_002748</name>
</gene>
<evidence type="ECO:0000313" key="8">
    <source>
        <dbReference type="EMBL" id="KAH3669936.1"/>
    </source>
</evidence>
<dbReference type="AlphaFoldDB" id="A0A1B7SLH6"/>
<evidence type="ECO:0000256" key="4">
    <source>
        <dbReference type="ARBA" id="ARBA00023128"/>
    </source>
</evidence>
<proteinExistence type="inferred from homology"/>
<dbReference type="RefSeq" id="XP_018212150.1">
    <property type="nucleotide sequence ID" value="XM_018356810.1"/>
</dbReference>
<dbReference type="EMBL" id="JAEUBD010000983">
    <property type="protein sequence ID" value="KAH3669936.1"/>
    <property type="molecule type" value="Genomic_DNA"/>
</dbReference>
<dbReference type="OrthoDB" id="5542239at2759"/>
<sequence length="260" mass="30432">MNTSKGASDVLKRTSDFLRSGLVKEQPAWYKPVAYHPPKQAQHKIIRPEKFSKLRKLSVPSKSGDLYKTRLTPDDLKLDILKPQNLRFLEDKIRNVFYQQHPWELADPKSLIENEHIIDNKNQNWSHMRQLTKKLDGESVVQRTLYLVQNEKLNLMQAYEKAKYEYYRLKIEEETDMNVTREEHEMFGAVYDKTVVEQGFDKETEVIKKWKVRALEETQVLEARLSNMSSDLGGEKDTQAPDEDTLFNDLEDAESGEPTQ</sequence>
<reference evidence="8" key="2">
    <citation type="submission" date="2021-01" db="EMBL/GenBank/DDBJ databases">
        <authorList>
            <person name="Schikora-Tamarit M.A."/>
        </authorList>
    </citation>
    <scope>NUCLEOTIDE SEQUENCE</scope>
    <source>
        <strain evidence="8">NCAIM Y.01608</strain>
    </source>
</reference>
<feature type="compositionally biased region" description="Acidic residues" evidence="7">
    <location>
        <begin position="240"/>
        <end position="260"/>
    </location>
</feature>
<dbReference type="PANTHER" id="PTHR37799">
    <property type="entry name" value="37S RIBOSOMAL PROTEIN S25, MITOCHONDRIAL"/>
    <property type="match status" value="1"/>
</dbReference>
<reference evidence="8" key="1">
    <citation type="journal article" date="2021" name="Open Biol.">
        <title>Shared evolutionary footprints suggest mitochondrial oxidative damage underlies multiple complex I losses in fungi.</title>
        <authorList>
            <person name="Schikora-Tamarit M.A."/>
            <person name="Marcet-Houben M."/>
            <person name="Nosek J."/>
            <person name="Gabaldon T."/>
        </authorList>
    </citation>
    <scope>NUCLEOTIDE SEQUENCE</scope>
    <source>
        <strain evidence="8">NCAIM Y.01608</strain>
    </source>
</reference>
<evidence type="ECO:0000313" key="9">
    <source>
        <dbReference type="Proteomes" id="UP000788993"/>
    </source>
</evidence>
<dbReference type="CDD" id="cd23701">
    <property type="entry name" value="At1g26750"/>
    <property type="match status" value="1"/>
</dbReference>
<dbReference type="GO" id="GO:0005763">
    <property type="term" value="C:mitochondrial small ribosomal subunit"/>
    <property type="evidence" value="ECO:0007669"/>
    <property type="project" value="UniProtKB-UniRule"/>
</dbReference>
<comment type="caution">
    <text evidence="8">The sequence shown here is derived from an EMBL/GenBank/DDBJ whole genome shotgun (WGS) entry which is preliminary data.</text>
</comment>
<protein>
    <recommendedName>
        <fullName evidence="6">37S ribosomal protein S25, mitochondrial</fullName>
    </recommendedName>
</protein>
<comment type="similarity">
    <text evidence="2">Belongs to the mitochondrion-specific ribosomal protein mS23 family.</text>
</comment>
<evidence type="ECO:0000256" key="3">
    <source>
        <dbReference type="ARBA" id="ARBA00022980"/>
    </source>
</evidence>
<comment type="subunit">
    <text evidence="6">Component of the mitochondrial small ribosomal subunit.</text>
</comment>